<dbReference type="GO" id="GO:0051123">
    <property type="term" value="P:RNA polymerase II preinitiation complex assembly"/>
    <property type="evidence" value="ECO:0007669"/>
    <property type="project" value="TreeGrafter"/>
</dbReference>
<dbReference type="InterPro" id="IPR036427">
    <property type="entry name" value="Bromodomain-like_sf"/>
</dbReference>
<proteinExistence type="predicted"/>
<dbReference type="Gene3D" id="1.20.920.10">
    <property type="entry name" value="Bromodomain-like"/>
    <property type="match status" value="1"/>
</dbReference>
<keyword evidence="5" id="KW-1185">Reference proteome</keyword>
<dbReference type="PROSITE" id="PS50014">
    <property type="entry name" value="BROMODOMAIN_2"/>
    <property type="match status" value="1"/>
</dbReference>
<dbReference type="STRING" id="33097.A0A150GW88"/>
<dbReference type="GO" id="GO:0005669">
    <property type="term" value="C:transcription factor TFIID complex"/>
    <property type="evidence" value="ECO:0007669"/>
    <property type="project" value="InterPro"/>
</dbReference>
<dbReference type="SMART" id="SM00297">
    <property type="entry name" value="BROMO"/>
    <property type="match status" value="1"/>
</dbReference>
<dbReference type="GO" id="GO:0016251">
    <property type="term" value="F:RNA polymerase II general transcription initiation factor activity"/>
    <property type="evidence" value="ECO:0007669"/>
    <property type="project" value="InterPro"/>
</dbReference>
<comment type="caution">
    <text evidence="4">The sequence shown here is derived from an EMBL/GenBank/DDBJ whole genome shotgun (WGS) entry which is preliminary data.</text>
</comment>
<sequence length="317" mass="34993">MDQRQGPRAMFNSILGRIVQHLLDNTPHADFFRNPVSRVVVTDYGDYVPADQEMYLGRLLERANKVHYSCFAEFLEDLKLIRANATAYNGSGGGKHAYEPVVHWAADLEASAIEQVTLHAEALLIAEAAITQVFVKPSKVVYLPTAFVEEEFDVSTLPLDCELAVEADGVDTEERFKVTIKAVPRSGLSTMYCITNVMAFQQRYLNWQIYNWTCLDATHMKIHLQQDSLRFSDDGMAGAWSGLGAGGSGKRRSDMGRYGAGPSRGVLLGLHDSEVAGDPRMSVNGSVRRCSPVPESPPALEMFNSHAALLGQLMSHR</sequence>
<keyword evidence="1 2" id="KW-0103">Bromodomain</keyword>
<dbReference type="Pfam" id="PF00439">
    <property type="entry name" value="Bromodomain"/>
    <property type="match status" value="1"/>
</dbReference>
<dbReference type="PANTHER" id="PTHR13900:SF0">
    <property type="entry name" value="TRANSCRIPTION INITIATION FACTOR TFIID SUBUNIT 1"/>
    <property type="match status" value="1"/>
</dbReference>
<name>A0A150GW88_GONPE</name>
<dbReference type="OrthoDB" id="551696at2759"/>
<dbReference type="PANTHER" id="PTHR13900">
    <property type="entry name" value="TRANSCRIPTION INITIATION FACTOR TFIID"/>
    <property type="match status" value="1"/>
</dbReference>
<dbReference type="CDD" id="cd04369">
    <property type="entry name" value="Bromodomain"/>
    <property type="match status" value="1"/>
</dbReference>
<dbReference type="InterPro" id="IPR001487">
    <property type="entry name" value="Bromodomain"/>
</dbReference>
<evidence type="ECO:0000256" key="1">
    <source>
        <dbReference type="ARBA" id="ARBA00023117"/>
    </source>
</evidence>
<organism evidence="4 5">
    <name type="scientific">Gonium pectorale</name>
    <name type="common">Green alga</name>
    <dbReference type="NCBI Taxonomy" id="33097"/>
    <lineage>
        <taxon>Eukaryota</taxon>
        <taxon>Viridiplantae</taxon>
        <taxon>Chlorophyta</taxon>
        <taxon>core chlorophytes</taxon>
        <taxon>Chlorophyceae</taxon>
        <taxon>CS clade</taxon>
        <taxon>Chlamydomonadales</taxon>
        <taxon>Volvocaceae</taxon>
        <taxon>Gonium</taxon>
    </lineage>
</organism>
<dbReference type="SUPFAM" id="SSF47370">
    <property type="entry name" value="Bromodomain"/>
    <property type="match status" value="1"/>
</dbReference>
<evidence type="ECO:0000313" key="4">
    <source>
        <dbReference type="EMBL" id="KXZ53958.1"/>
    </source>
</evidence>
<dbReference type="Proteomes" id="UP000075714">
    <property type="component" value="Unassembled WGS sequence"/>
</dbReference>
<accession>A0A150GW88</accession>
<reference evidence="5" key="1">
    <citation type="journal article" date="2016" name="Nat. Commun.">
        <title>The Gonium pectorale genome demonstrates co-option of cell cycle regulation during the evolution of multicellularity.</title>
        <authorList>
            <person name="Hanschen E.R."/>
            <person name="Marriage T.N."/>
            <person name="Ferris P.J."/>
            <person name="Hamaji T."/>
            <person name="Toyoda A."/>
            <person name="Fujiyama A."/>
            <person name="Neme R."/>
            <person name="Noguchi H."/>
            <person name="Minakuchi Y."/>
            <person name="Suzuki M."/>
            <person name="Kawai-Toyooka H."/>
            <person name="Smith D.R."/>
            <person name="Sparks H."/>
            <person name="Anderson J."/>
            <person name="Bakaric R."/>
            <person name="Luria V."/>
            <person name="Karger A."/>
            <person name="Kirschner M.W."/>
            <person name="Durand P.M."/>
            <person name="Michod R.E."/>
            <person name="Nozaki H."/>
            <person name="Olson B.J."/>
        </authorList>
    </citation>
    <scope>NUCLEOTIDE SEQUENCE [LARGE SCALE GENOMIC DNA]</scope>
    <source>
        <strain evidence="5">NIES-2863</strain>
    </source>
</reference>
<dbReference type="GO" id="GO:0004402">
    <property type="term" value="F:histone acetyltransferase activity"/>
    <property type="evidence" value="ECO:0007669"/>
    <property type="project" value="InterPro"/>
</dbReference>
<evidence type="ECO:0000259" key="3">
    <source>
        <dbReference type="PROSITE" id="PS50014"/>
    </source>
</evidence>
<feature type="domain" description="Bromo" evidence="3">
    <location>
        <begin position="24"/>
        <end position="96"/>
    </location>
</feature>
<dbReference type="EMBL" id="LSYV01000007">
    <property type="protein sequence ID" value="KXZ53958.1"/>
    <property type="molecule type" value="Genomic_DNA"/>
</dbReference>
<dbReference type="GO" id="GO:0017025">
    <property type="term" value="F:TBP-class protein binding"/>
    <property type="evidence" value="ECO:0007669"/>
    <property type="project" value="InterPro"/>
</dbReference>
<evidence type="ECO:0000256" key="2">
    <source>
        <dbReference type="PROSITE-ProRule" id="PRU00035"/>
    </source>
</evidence>
<dbReference type="AlphaFoldDB" id="A0A150GW88"/>
<dbReference type="InterPro" id="IPR040240">
    <property type="entry name" value="TAF1"/>
</dbReference>
<protein>
    <recommendedName>
        <fullName evidence="3">Bromo domain-containing protein</fullName>
    </recommendedName>
</protein>
<gene>
    <name evidence="4" type="ORF">GPECTOR_6g877</name>
</gene>
<evidence type="ECO:0000313" key="5">
    <source>
        <dbReference type="Proteomes" id="UP000075714"/>
    </source>
</evidence>